<dbReference type="PANTHER" id="PTHR48033:SF10">
    <property type="entry name" value="RNA-BINDING PROTEIN SQUID"/>
    <property type="match status" value="1"/>
</dbReference>
<reference evidence="5" key="1">
    <citation type="submission" date="2024-02" db="EMBL/GenBank/DDBJ databases">
        <authorList>
            <consortium name="ELIXIR-Norway"/>
            <consortium name="Elixir Norway"/>
        </authorList>
    </citation>
    <scope>NUCLEOTIDE SEQUENCE</scope>
</reference>
<accession>A0ABP0U0W0</accession>
<evidence type="ECO:0000313" key="6">
    <source>
        <dbReference type="Proteomes" id="UP001497512"/>
    </source>
</evidence>
<dbReference type="InterPro" id="IPR012677">
    <property type="entry name" value="Nucleotide-bd_a/b_plait_sf"/>
</dbReference>
<evidence type="ECO:0000256" key="2">
    <source>
        <dbReference type="ARBA" id="ARBA00023242"/>
    </source>
</evidence>
<dbReference type="SMART" id="SM00360">
    <property type="entry name" value="RRM"/>
    <property type="match status" value="2"/>
</dbReference>
<comment type="subcellular location">
    <subcellularLocation>
        <location evidence="1">Nucleus</location>
    </subcellularLocation>
</comment>
<dbReference type="InterPro" id="IPR000504">
    <property type="entry name" value="RRM_dom"/>
</dbReference>
<evidence type="ECO:0000256" key="1">
    <source>
        <dbReference type="ARBA" id="ARBA00004123"/>
    </source>
</evidence>
<gene>
    <name evidence="5" type="ORF">CSSPTR1EN2_LOCUS10081</name>
</gene>
<dbReference type="PANTHER" id="PTHR48033">
    <property type="entry name" value="RNA-BINDING (RRM/RBD/RNP MOTIFS) FAMILY PROTEIN"/>
    <property type="match status" value="1"/>
</dbReference>
<evidence type="ECO:0000259" key="4">
    <source>
        <dbReference type="PROSITE" id="PS50102"/>
    </source>
</evidence>
<dbReference type="Gene3D" id="3.30.70.330">
    <property type="match status" value="2"/>
</dbReference>
<keyword evidence="3" id="KW-0694">RNA-binding</keyword>
<proteinExistence type="predicted"/>
<dbReference type="InterPro" id="IPR035979">
    <property type="entry name" value="RBD_domain_sf"/>
</dbReference>
<feature type="domain" description="RRM" evidence="4">
    <location>
        <begin position="40"/>
        <end position="116"/>
    </location>
</feature>
<dbReference type="PROSITE" id="PS50102">
    <property type="entry name" value="RRM"/>
    <property type="match status" value="2"/>
</dbReference>
<keyword evidence="2" id="KW-0539">Nucleus</keyword>
<dbReference type="Proteomes" id="UP001497512">
    <property type="component" value="Chromosome 17"/>
</dbReference>
<dbReference type="Pfam" id="PF00076">
    <property type="entry name" value="RRM_1"/>
    <property type="match status" value="2"/>
</dbReference>
<evidence type="ECO:0000256" key="3">
    <source>
        <dbReference type="PROSITE-ProRule" id="PRU00176"/>
    </source>
</evidence>
<feature type="domain" description="RRM" evidence="4">
    <location>
        <begin position="129"/>
        <end position="207"/>
    </location>
</feature>
<keyword evidence="6" id="KW-1185">Reference proteome</keyword>
<sequence length="377" mass="38356">MTFNGKVKNGKTSSSGLVARVPRSSSNFSLRFSITCSSKGKIFIGGLSWDTSTDHLTNHFKKYGEITDAVIMKDRSTGHPRGFGFVTFMDASACKRVVQDKHVIDGRTVEAKISVPRENMGASKGPKTKKIFVGGIPPSITDEEFRSYFAAFGNVVEHQIMQDHSTGRSRGFGFVTFDSEQTVEDILAHGKMHELGGKQVEIKKAEPKRPVQDNPAHGLGGRGGGGYYTAGGGGAYGGYSEGGYGGVGSGGYGGSYRSGGGYGGRGGGYGGGGYGGGYGGSGMYGGGGYGGVGPGVGVYGSGGMGGGYGGSYGSTGGYGSGMMTGYGDDGYGGMGYGAYSGAGYGGGYGASGGYSGSYGSSRGYGSNNGRYHPYGRN</sequence>
<dbReference type="SUPFAM" id="SSF54928">
    <property type="entry name" value="RNA-binding domain, RBD"/>
    <property type="match status" value="2"/>
</dbReference>
<evidence type="ECO:0000313" key="5">
    <source>
        <dbReference type="EMBL" id="CAK9209792.1"/>
    </source>
</evidence>
<name>A0ABP0U0W0_9BRYO</name>
<organism evidence="5 6">
    <name type="scientific">Sphagnum troendelagicum</name>
    <dbReference type="NCBI Taxonomy" id="128251"/>
    <lineage>
        <taxon>Eukaryota</taxon>
        <taxon>Viridiplantae</taxon>
        <taxon>Streptophyta</taxon>
        <taxon>Embryophyta</taxon>
        <taxon>Bryophyta</taxon>
        <taxon>Sphagnophytina</taxon>
        <taxon>Sphagnopsida</taxon>
        <taxon>Sphagnales</taxon>
        <taxon>Sphagnaceae</taxon>
        <taxon>Sphagnum</taxon>
    </lineage>
</organism>
<protein>
    <recommendedName>
        <fullName evidence="4">RRM domain-containing protein</fullName>
    </recommendedName>
</protein>
<dbReference type="EMBL" id="OZ019909">
    <property type="protein sequence ID" value="CAK9209792.1"/>
    <property type="molecule type" value="Genomic_DNA"/>
</dbReference>
<dbReference type="CDD" id="cd12330">
    <property type="entry name" value="RRM2_Hrp1p"/>
    <property type="match status" value="1"/>
</dbReference>